<dbReference type="RefSeq" id="WP_188092139.1">
    <property type="nucleotide sequence ID" value="NZ_JACVFC010000007.1"/>
</dbReference>
<sequence length="227" mass="24647">MYYRKIYLPLLACAMAACGSCVKENTKEPVTSETGKDADPADLNSISLTIEGEVNQKIETRGQDVNVALLKFTKTSLEGFGIGATVVNASTHVTTSTSTGLMKIDLGARTEQEGLVAGSVTVESGNSRPTYSGQSYFLYYETATDQRNSKAYLTLTEVTDTANLLKVRGQFRYNAAYGPEPMSNDCALEAIKNSGRMPMYNADYCGAKKVAVKGTFTIYLDKVMQQK</sequence>
<evidence type="ECO:0000313" key="1">
    <source>
        <dbReference type="EMBL" id="MBC9935046.1"/>
    </source>
</evidence>
<proteinExistence type="predicted"/>
<organism evidence="1 2">
    <name type="scientific">Chitinophaga qingshengii</name>
    <dbReference type="NCBI Taxonomy" id="1569794"/>
    <lineage>
        <taxon>Bacteria</taxon>
        <taxon>Pseudomonadati</taxon>
        <taxon>Bacteroidota</taxon>
        <taxon>Chitinophagia</taxon>
        <taxon>Chitinophagales</taxon>
        <taxon>Chitinophagaceae</taxon>
        <taxon>Chitinophaga</taxon>
    </lineage>
</organism>
<dbReference type="EMBL" id="JACVFC010000007">
    <property type="protein sequence ID" value="MBC9935046.1"/>
    <property type="molecule type" value="Genomic_DNA"/>
</dbReference>
<evidence type="ECO:0000313" key="2">
    <source>
        <dbReference type="Proteomes" id="UP000659124"/>
    </source>
</evidence>
<evidence type="ECO:0008006" key="3">
    <source>
        <dbReference type="Google" id="ProtNLM"/>
    </source>
</evidence>
<protein>
    <recommendedName>
        <fullName evidence="3">Lipoprotein</fullName>
    </recommendedName>
</protein>
<keyword evidence="2" id="KW-1185">Reference proteome</keyword>
<gene>
    <name evidence="1" type="ORF">ICL07_32005</name>
</gene>
<accession>A0ABR7TX51</accession>
<dbReference type="PROSITE" id="PS51257">
    <property type="entry name" value="PROKAR_LIPOPROTEIN"/>
    <property type="match status" value="1"/>
</dbReference>
<reference evidence="1 2" key="1">
    <citation type="submission" date="2020-09" db="EMBL/GenBank/DDBJ databases">
        <title>Genome sequences of type strains of Chitinophaga qingshengii and Chitinophaga varians.</title>
        <authorList>
            <person name="Kittiwongwattana C."/>
        </authorList>
    </citation>
    <scope>NUCLEOTIDE SEQUENCE [LARGE SCALE GENOMIC DNA]</scope>
    <source>
        <strain evidence="1 2">JCM 30026</strain>
    </source>
</reference>
<name>A0ABR7TX51_9BACT</name>
<dbReference type="Proteomes" id="UP000659124">
    <property type="component" value="Unassembled WGS sequence"/>
</dbReference>
<comment type="caution">
    <text evidence="1">The sequence shown here is derived from an EMBL/GenBank/DDBJ whole genome shotgun (WGS) entry which is preliminary data.</text>
</comment>